<sequence>MSEVQRIFEPQLKDLGGYVLKGLPDNIFPRTMVYRDKNGNRQMAGYLGHLIRTYTETINASLQIEWNLVPEKGMTHLSDGSQTLDIDFAIGVDGLYHSSPKQTIPIQITSWFLIIPMEKQMPKSGFFLNLGFQAMIPLAIILGFLLNNAKRLEMGLGPSLRASWMFNKVLRGILAQSFILPRYLSLKMMTIYWLILISGFFMSNYYTANLATMLMNPPEGKQILSWEQLRQTNLKILIAQSEFNFLNEILAKDFLDNFVDLFEVTDSEDYQRKRIALNQSYAYPATDTLWPVLVESLKRLETPIFRKSEELVFTPYILMSMPLPKNSIFKKSLFQFVHLNGQYQ</sequence>
<keyword evidence="6" id="KW-0675">Receptor</keyword>
<evidence type="ECO:0000256" key="8">
    <source>
        <dbReference type="SAM" id="Phobius"/>
    </source>
</evidence>
<evidence type="ECO:0000313" key="10">
    <source>
        <dbReference type="Proteomes" id="UP000007801"/>
    </source>
</evidence>
<dbReference type="PANTHER" id="PTHR42643:SF41">
    <property type="entry name" value="IONOTROPIC RECEPTOR 20A-RELATED"/>
    <property type="match status" value="1"/>
</dbReference>
<reference evidence="9 10" key="1">
    <citation type="journal article" date="2007" name="Nature">
        <title>Evolution of genes and genomes on the Drosophila phylogeny.</title>
        <authorList>
            <consortium name="Drosophila 12 Genomes Consortium"/>
            <person name="Clark A.G."/>
            <person name="Eisen M.B."/>
            <person name="Smith D.R."/>
            <person name="Bergman C.M."/>
            <person name="Oliver B."/>
            <person name="Markow T.A."/>
            <person name="Kaufman T.C."/>
            <person name="Kellis M."/>
            <person name="Gelbart W."/>
            <person name="Iyer V.N."/>
            <person name="Pollard D.A."/>
            <person name="Sackton T.B."/>
            <person name="Larracuente A.M."/>
            <person name="Singh N.D."/>
            <person name="Abad J.P."/>
            <person name="Abt D.N."/>
            <person name="Adryan B."/>
            <person name="Aguade M."/>
            <person name="Akashi H."/>
            <person name="Anderson W.W."/>
            <person name="Aquadro C.F."/>
            <person name="Ardell D.H."/>
            <person name="Arguello R."/>
            <person name="Artieri C.G."/>
            <person name="Barbash D.A."/>
            <person name="Barker D."/>
            <person name="Barsanti P."/>
            <person name="Batterham P."/>
            <person name="Batzoglou S."/>
            <person name="Begun D."/>
            <person name="Bhutkar A."/>
            <person name="Blanco E."/>
            <person name="Bosak S.A."/>
            <person name="Bradley R.K."/>
            <person name="Brand A.D."/>
            <person name="Brent M.R."/>
            <person name="Brooks A.N."/>
            <person name="Brown R.H."/>
            <person name="Butlin R.K."/>
            <person name="Caggese C."/>
            <person name="Calvi B.R."/>
            <person name="Bernardo de Carvalho A."/>
            <person name="Caspi A."/>
            <person name="Castrezana S."/>
            <person name="Celniker S.E."/>
            <person name="Chang J.L."/>
            <person name="Chapple C."/>
            <person name="Chatterji S."/>
            <person name="Chinwalla A."/>
            <person name="Civetta A."/>
            <person name="Clifton S.W."/>
            <person name="Comeron J.M."/>
            <person name="Costello J.C."/>
            <person name="Coyne J.A."/>
            <person name="Daub J."/>
            <person name="David R.G."/>
            <person name="Delcher A.L."/>
            <person name="Delehaunty K."/>
            <person name="Do C.B."/>
            <person name="Ebling H."/>
            <person name="Edwards K."/>
            <person name="Eickbush T."/>
            <person name="Evans J.D."/>
            <person name="Filipski A."/>
            <person name="Findeiss S."/>
            <person name="Freyhult E."/>
            <person name="Fulton L."/>
            <person name="Fulton R."/>
            <person name="Garcia A.C."/>
            <person name="Gardiner A."/>
            <person name="Garfield D.A."/>
            <person name="Garvin B.E."/>
            <person name="Gibson G."/>
            <person name="Gilbert D."/>
            <person name="Gnerre S."/>
            <person name="Godfrey J."/>
            <person name="Good R."/>
            <person name="Gotea V."/>
            <person name="Gravely B."/>
            <person name="Greenberg A.J."/>
            <person name="Griffiths-Jones S."/>
            <person name="Gross S."/>
            <person name="Guigo R."/>
            <person name="Gustafson E.A."/>
            <person name="Haerty W."/>
            <person name="Hahn M.W."/>
            <person name="Halligan D.L."/>
            <person name="Halpern A.L."/>
            <person name="Halter G.M."/>
            <person name="Han M.V."/>
            <person name="Heger A."/>
            <person name="Hillier L."/>
            <person name="Hinrichs A.S."/>
            <person name="Holmes I."/>
            <person name="Hoskins R.A."/>
            <person name="Hubisz M.J."/>
            <person name="Hultmark D."/>
            <person name="Huntley M.A."/>
            <person name="Jaffe D.B."/>
            <person name="Jagadeeshan S."/>
            <person name="Jeck W.R."/>
            <person name="Johnson J."/>
            <person name="Jones C.D."/>
            <person name="Jordan W.C."/>
            <person name="Karpen G.H."/>
            <person name="Kataoka E."/>
            <person name="Keightley P.D."/>
            <person name="Kheradpour P."/>
            <person name="Kirkness E.F."/>
            <person name="Koerich L.B."/>
            <person name="Kristiansen K."/>
            <person name="Kudrna D."/>
            <person name="Kulathinal R.J."/>
            <person name="Kumar S."/>
            <person name="Kwok R."/>
            <person name="Lander E."/>
            <person name="Langley C.H."/>
            <person name="Lapoint R."/>
            <person name="Lazzaro B.P."/>
            <person name="Lee S.J."/>
            <person name="Levesque L."/>
            <person name="Li R."/>
            <person name="Lin C.F."/>
            <person name="Lin M.F."/>
            <person name="Lindblad-Toh K."/>
            <person name="Llopart A."/>
            <person name="Long M."/>
            <person name="Low L."/>
            <person name="Lozovsky E."/>
            <person name="Lu J."/>
            <person name="Luo M."/>
            <person name="Machado C.A."/>
            <person name="Makalowski W."/>
            <person name="Marzo M."/>
            <person name="Matsuda M."/>
            <person name="Matzkin L."/>
            <person name="McAllister B."/>
            <person name="McBride C.S."/>
            <person name="McKernan B."/>
            <person name="McKernan K."/>
            <person name="Mendez-Lago M."/>
            <person name="Minx P."/>
            <person name="Mollenhauer M.U."/>
            <person name="Montooth K."/>
            <person name="Mount S.M."/>
            <person name="Mu X."/>
            <person name="Myers E."/>
            <person name="Negre B."/>
            <person name="Newfeld S."/>
            <person name="Nielsen R."/>
            <person name="Noor M.A."/>
            <person name="O'Grady P."/>
            <person name="Pachter L."/>
            <person name="Papaceit M."/>
            <person name="Parisi M.J."/>
            <person name="Parisi M."/>
            <person name="Parts L."/>
            <person name="Pedersen J.S."/>
            <person name="Pesole G."/>
            <person name="Phillippy A.M."/>
            <person name="Ponting C.P."/>
            <person name="Pop M."/>
            <person name="Porcelli D."/>
            <person name="Powell J.R."/>
            <person name="Prohaska S."/>
            <person name="Pruitt K."/>
            <person name="Puig M."/>
            <person name="Quesneville H."/>
            <person name="Ram K.R."/>
            <person name="Rand D."/>
            <person name="Rasmussen M.D."/>
            <person name="Reed L.K."/>
            <person name="Reenan R."/>
            <person name="Reily A."/>
            <person name="Remington K.A."/>
            <person name="Rieger T.T."/>
            <person name="Ritchie M.G."/>
            <person name="Robin C."/>
            <person name="Rogers Y.H."/>
            <person name="Rohde C."/>
            <person name="Rozas J."/>
            <person name="Rubenfield M.J."/>
            <person name="Ruiz A."/>
            <person name="Russo S."/>
            <person name="Salzberg S.L."/>
            <person name="Sanchez-Gracia A."/>
            <person name="Saranga D.J."/>
            <person name="Sato H."/>
            <person name="Schaeffer S.W."/>
            <person name="Schatz M.C."/>
            <person name="Schlenke T."/>
            <person name="Schwartz R."/>
            <person name="Segarra C."/>
            <person name="Singh R.S."/>
            <person name="Sirot L."/>
            <person name="Sirota M."/>
            <person name="Sisneros N.B."/>
            <person name="Smith C.D."/>
            <person name="Smith T.F."/>
            <person name="Spieth J."/>
            <person name="Stage D.E."/>
            <person name="Stark A."/>
            <person name="Stephan W."/>
            <person name="Strausberg R.L."/>
            <person name="Strempel S."/>
            <person name="Sturgill D."/>
            <person name="Sutton G."/>
            <person name="Sutton G.G."/>
            <person name="Tao W."/>
            <person name="Teichmann S."/>
            <person name="Tobari Y.N."/>
            <person name="Tomimura Y."/>
            <person name="Tsolas J.M."/>
            <person name="Valente V.L."/>
            <person name="Venter E."/>
            <person name="Venter J.C."/>
            <person name="Vicario S."/>
            <person name="Vieira F.G."/>
            <person name="Vilella A.J."/>
            <person name="Villasante A."/>
            <person name="Walenz B."/>
            <person name="Wang J."/>
            <person name="Wasserman M."/>
            <person name="Watts T."/>
            <person name="Wilson D."/>
            <person name="Wilson R.K."/>
            <person name="Wing R.A."/>
            <person name="Wolfner M.F."/>
            <person name="Wong A."/>
            <person name="Wong G.K."/>
            <person name="Wu C.I."/>
            <person name="Wu G."/>
            <person name="Yamamoto D."/>
            <person name="Yang H.P."/>
            <person name="Yang S.P."/>
            <person name="Yorke J.A."/>
            <person name="Yoshida K."/>
            <person name="Zdobnov E."/>
            <person name="Zhang P."/>
            <person name="Zhang Y."/>
            <person name="Zimin A.V."/>
            <person name="Baldwin J."/>
            <person name="Abdouelleil A."/>
            <person name="Abdulkadir J."/>
            <person name="Abebe A."/>
            <person name="Abera B."/>
            <person name="Abreu J."/>
            <person name="Acer S.C."/>
            <person name="Aftuck L."/>
            <person name="Alexander A."/>
            <person name="An P."/>
            <person name="Anderson E."/>
            <person name="Anderson S."/>
            <person name="Arachi H."/>
            <person name="Azer M."/>
            <person name="Bachantsang P."/>
            <person name="Barry A."/>
            <person name="Bayul T."/>
            <person name="Berlin A."/>
            <person name="Bessette D."/>
            <person name="Bloom T."/>
            <person name="Blye J."/>
            <person name="Boguslavskiy L."/>
            <person name="Bonnet C."/>
            <person name="Boukhgalter B."/>
            <person name="Bourzgui I."/>
            <person name="Brown A."/>
            <person name="Cahill P."/>
            <person name="Channer S."/>
            <person name="Cheshatsang Y."/>
            <person name="Chuda L."/>
            <person name="Citroen M."/>
            <person name="Collymore A."/>
            <person name="Cooke P."/>
            <person name="Costello M."/>
            <person name="D'Aco K."/>
            <person name="Daza R."/>
            <person name="De Haan G."/>
            <person name="DeGray S."/>
            <person name="DeMaso C."/>
            <person name="Dhargay N."/>
            <person name="Dooley K."/>
            <person name="Dooley E."/>
            <person name="Doricent M."/>
            <person name="Dorje P."/>
            <person name="Dorjee K."/>
            <person name="Dupes A."/>
            <person name="Elong R."/>
            <person name="Falk J."/>
            <person name="Farina A."/>
            <person name="Faro S."/>
            <person name="Ferguson D."/>
            <person name="Fisher S."/>
            <person name="Foley C.D."/>
            <person name="Franke A."/>
            <person name="Friedrich D."/>
            <person name="Gadbois L."/>
            <person name="Gearin G."/>
            <person name="Gearin C.R."/>
            <person name="Giannoukos G."/>
            <person name="Goode T."/>
            <person name="Graham J."/>
            <person name="Grandbois E."/>
            <person name="Grewal S."/>
            <person name="Gyaltsen K."/>
            <person name="Hafez N."/>
            <person name="Hagos B."/>
            <person name="Hall J."/>
            <person name="Henson C."/>
            <person name="Hollinger A."/>
            <person name="Honan T."/>
            <person name="Huard M.D."/>
            <person name="Hughes L."/>
            <person name="Hurhula B."/>
            <person name="Husby M.E."/>
            <person name="Kamat A."/>
            <person name="Kanga B."/>
            <person name="Kashin S."/>
            <person name="Khazanovich D."/>
            <person name="Kisner P."/>
            <person name="Lance K."/>
            <person name="Lara M."/>
            <person name="Lee W."/>
            <person name="Lennon N."/>
            <person name="Letendre F."/>
            <person name="LeVine R."/>
            <person name="Lipovsky A."/>
            <person name="Liu X."/>
            <person name="Liu J."/>
            <person name="Liu S."/>
            <person name="Lokyitsang T."/>
            <person name="Lokyitsang Y."/>
            <person name="Lubonja R."/>
            <person name="Lui A."/>
            <person name="MacDonald P."/>
            <person name="Magnisalis V."/>
            <person name="Maru K."/>
            <person name="Matthews C."/>
            <person name="McCusker W."/>
            <person name="McDonough S."/>
            <person name="Mehta T."/>
            <person name="Meldrim J."/>
            <person name="Meneus L."/>
            <person name="Mihai O."/>
            <person name="Mihalev A."/>
            <person name="Mihova T."/>
            <person name="Mittelman R."/>
            <person name="Mlenga V."/>
            <person name="Montmayeur A."/>
            <person name="Mulrain L."/>
            <person name="Navidi A."/>
            <person name="Naylor J."/>
            <person name="Negash T."/>
            <person name="Nguyen T."/>
            <person name="Nguyen N."/>
            <person name="Nicol R."/>
            <person name="Norbu C."/>
            <person name="Norbu N."/>
            <person name="Novod N."/>
            <person name="O'Neill B."/>
            <person name="Osman S."/>
            <person name="Markiewicz E."/>
            <person name="Oyono O.L."/>
            <person name="Patti C."/>
            <person name="Phunkhang P."/>
            <person name="Pierre F."/>
            <person name="Priest M."/>
            <person name="Raghuraman S."/>
            <person name="Rege F."/>
            <person name="Reyes R."/>
            <person name="Rise C."/>
            <person name="Rogov P."/>
            <person name="Ross K."/>
            <person name="Ryan E."/>
            <person name="Settipalli S."/>
            <person name="Shea T."/>
            <person name="Sherpa N."/>
            <person name="Shi L."/>
            <person name="Shih D."/>
            <person name="Sparrow T."/>
            <person name="Spaulding J."/>
            <person name="Stalker J."/>
            <person name="Stange-Thomann N."/>
            <person name="Stavropoulos S."/>
            <person name="Stone C."/>
            <person name="Strader C."/>
            <person name="Tesfaye S."/>
            <person name="Thomson T."/>
            <person name="Thoulutsang Y."/>
            <person name="Thoulutsang D."/>
            <person name="Topham K."/>
            <person name="Topping I."/>
            <person name="Tsamla T."/>
            <person name="Vassiliev H."/>
            <person name="Vo A."/>
            <person name="Wangchuk T."/>
            <person name="Wangdi T."/>
            <person name="Weiand M."/>
            <person name="Wilkinson J."/>
            <person name="Wilson A."/>
            <person name="Yadav S."/>
            <person name="Young G."/>
            <person name="Yu Q."/>
            <person name="Zembek L."/>
            <person name="Zhong D."/>
            <person name="Zimmer A."/>
            <person name="Zwirko Z."/>
            <person name="Jaffe D.B."/>
            <person name="Alvarez P."/>
            <person name="Brockman W."/>
            <person name="Butler J."/>
            <person name="Chin C."/>
            <person name="Gnerre S."/>
            <person name="Grabherr M."/>
            <person name="Kleber M."/>
            <person name="Mauceli E."/>
            <person name="MacCallum I."/>
        </authorList>
    </citation>
    <scope>NUCLEOTIDE SEQUENCE [LARGE SCALE GENOMIC DNA]</scope>
    <source>
        <strain evidence="10">Tucson 14024-0371.13</strain>
    </source>
</reference>
<evidence type="ECO:0000256" key="7">
    <source>
        <dbReference type="ARBA" id="ARBA00023180"/>
    </source>
</evidence>
<keyword evidence="7" id="KW-0325">Glycoprotein</keyword>
<dbReference type="AlphaFoldDB" id="B3MFT5"/>
<dbReference type="InParanoid" id="B3MFT5"/>
<dbReference type="GO" id="GO:0005886">
    <property type="term" value="C:plasma membrane"/>
    <property type="evidence" value="ECO:0007669"/>
    <property type="project" value="UniProtKB-SubCell"/>
</dbReference>
<dbReference type="InterPro" id="IPR052192">
    <property type="entry name" value="Insect_Ionotropic_Sensory_Rcpt"/>
</dbReference>
<dbReference type="Proteomes" id="UP000007801">
    <property type="component" value="Unassembled WGS sequence"/>
</dbReference>
<evidence type="ECO:0008006" key="11">
    <source>
        <dbReference type="Google" id="ProtNLM"/>
    </source>
</evidence>
<protein>
    <recommendedName>
        <fullName evidence="11">Ionotropic glutamate receptor C-terminal domain-containing protein</fullName>
    </recommendedName>
</protein>
<evidence type="ECO:0000256" key="3">
    <source>
        <dbReference type="ARBA" id="ARBA00022692"/>
    </source>
</evidence>
<organism evidence="9 10">
    <name type="scientific">Drosophila ananassae</name>
    <name type="common">Fruit fly</name>
    <dbReference type="NCBI Taxonomy" id="7217"/>
    <lineage>
        <taxon>Eukaryota</taxon>
        <taxon>Metazoa</taxon>
        <taxon>Ecdysozoa</taxon>
        <taxon>Arthropoda</taxon>
        <taxon>Hexapoda</taxon>
        <taxon>Insecta</taxon>
        <taxon>Pterygota</taxon>
        <taxon>Neoptera</taxon>
        <taxon>Endopterygota</taxon>
        <taxon>Diptera</taxon>
        <taxon>Brachycera</taxon>
        <taxon>Muscomorpha</taxon>
        <taxon>Ephydroidea</taxon>
        <taxon>Drosophilidae</taxon>
        <taxon>Drosophila</taxon>
        <taxon>Sophophora</taxon>
    </lineage>
</organism>
<gene>
    <name evidence="9" type="primary">Dana\GF13622</name>
    <name evidence="9" type="synonym">dana_GLEANR_13631</name>
    <name evidence="9" type="ORF">GF13622</name>
</gene>
<evidence type="ECO:0000256" key="1">
    <source>
        <dbReference type="ARBA" id="ARBA00004651"/>
    </source>
</evidence>
<evidence type="ECO:0000256" key="4">
    <source>
        <dbReference type="ARBA" id="ARBA00022989"/>
    </source>
</evidence>
<dbReference type="HOGENOM" id="CLU_021814_2_2_1"/>
<keyword evidence="2" id="KW-1003">Cell membrane</keyword>
<keyword evidence="3 8" id="KW-0812">Transmembrane</keyword>
<dbReference type="EMBL" id="CH902619">
    <property type="protein sequence ID" value="EDV37775.2"/>
    <property type="molecule type" value="Genomic_DNA"/>
</dbReference>
<name>B3MFT5_DROAN</name>
<evidence type="ECO:0000256" key="2">
    <source>
        <dbReference type="ARBA" id="ARBA00022475"/>
    </source>
</evidence>
<feature type="transmembrane region" description="Helical" evidence="8">
    <location>
        <begin position="126"/>
        <end position="146"/>
    </location>
</feature>
<evidence type="ECO:0000313" key="9">
    <source>
        <dbReference type="EMBL" id="EDV37775.2"/>
    </source>
</evidence>
<dbReference type="PANTHER" id="PTHR42643">
    <property type="entry name" value="IONOTROPIC RECEPTOR 20A-RELATED"/>
    <property type="match status" value="1"/>
</dbReference>
<accession>B3MFT5</accession>
<keyword evidence="5 8" id="KW-0472">Membrane</keyword>
<proteinExistence type="predicted"/>
<keyword evidence="4 8" id="KW-1133">Transmembrane helix</keyword>
<evidence type="ECO:0000256" key="5">
    <source>
        <dbReference type="ARBA" id="ARBA00023136"/>
    </source>
</evidence>
<evidence type="ECO:0000256" key="6">
    <source>
        <dbReference type="ARBA" id="ARBA00023170"/>
    </source>
</evidence>
<dbReference type="OrthoDB" id="7841995at2759"/>
<comment type="subcellular location">
    <subcellularLocation>
        <location evidence="1">Cell membrane</location>
        <topology evidence="1">Multi-pass membrane protein</topology>
    </subcellularLocation>
</comment>
<keyword evidence="10" id="KW-1185">Reference proteome</keyword>
<feature type="transmembrane region" description="Helical" evidence="8">
    <location>
        <begin position="191"/>
        <end position="208"/>
    </location>
</feature>